<dbReference type="Pfam" id="PF15420">
    <property type="entry name" value="Abhydrolase_9_N"/>
    <property type="match status" value="1"/>
</dbReference>
<feature type="domain" description="Alpha/beta-hydrolase catalytic" evidence="2">
    <location>
        <begin position="245"/>
        <end position="393"/>
    </location>
</feature>
<evidence type="ECO:0000313" key="5">
    <source>
        <dbReference type="Proteomes" id="UP000221961"/>
    </source>
</evidence>
<accession>A0A291RQI0</accession>
<dbReference type="GeneID" id="88361260"/>
<sequence length="471" mass="49922">MSSSIRPTAGTGWFGAVRSRLRQGFSVVARHPPRIGTALAVAAGGVASLAPGLLPRTAGAQAILSALLVVVTLVMAGLARIVLRWRGIEVNERWGRYRWWVAGVGVVALAGAGVHANYWQNRLRAAMNFPDVGPGYWVQCLLGAVVIVALAIGVVRGLRWTVRRLGRMRSVGLGVVAVLATQFAVVPALVQWREQAYAAANAELEPDVVQPVSYSRSGSTGSAVSWPSLGAQGRRFVAGQPQRGVRVYVGLESAPDLDSRVALAISELERSGGLRRSNLVVVVPTGSGWIDGQAAEGLDRRFGGDVALVGLQYSEAPSWATFVFGRAAAERSARALFTAVEHRLAALPDPPHLYVYGQSLGATAGSAIFADDADQRHRVCAALWAGPPANQVHRTRATVLANSSDPVVRWSPELLWRAPDLTDTRPDAPQPPWLPVISFLQTSADLLAALAPTPGHGHRYGIDQGTALGGC</sequence>
<protein>
    <recommendedName>
        <fullName evidence="6">Alpha/beta-hydrolase catalytic domain-containing protein</fullName>
    </recommendedName>
</protein>
<proteinExistence type="predicted"/>
<keyword evidence="1" id="KW-0812">Transmembrane</keyword>
<reference evidence="4 5" key="1">
    <citation type="submission" date="2017-10" db="EMBL/GenBank/DDBJ databases">
        <title>Comparative genomics between pathogenic Norcardia.</title>
        <authorList>
            <person name="Zeng L."/>
        </authorList>
    </citation>
    <scope>NUCLEOTIDE SEQUENCE [LARGE SCALE GENOMIC DNA]</scope>
    <source>
        <strain evidence="4 5">NC_YFY_NT001</strain>
    </source>
</reference>
<dbReference type="EMBL" id="CP023778">
    <property type="protein sequence ID" value="ATL69550.1"/>
    <property type="molecule type" value="Genomic_DNA"/>
</dbReference>
<keyword evidence="1" id="KW-1133">Transmembrane helix</keyword>
<dbReference type="InterPro" id="IPR027787">
    <property type="entry name" value="Alpha/beta-hydrolase_catalytic"/>
</dbReference>
<evidence type="ECO:0000259" key="3">
    <source>
        <dbReference type="Pfam" id="PF15420"/>
    </source>
</evidence>
<dbReference type="AlphaFoldDB" id="A0A291RQI0"/>
<feature type="domain" description="Alpha/beta-hydrolase N-terminal" evidence="3">
    <location>
        <begin position="49"/>
        <end position="241"/>
    </location>
</feature>
<feature type="transmembrane region" description="Helical" evidence="1">
    <location>
        <begin position="97"/>
        <end position="116"/>
    </location>
</feature>
<feature type="transmembrane region" description="Helical" evidence="1">
    <location>
        <begin position="136"/>
        <end position="158"/>
    </location>
</feature>
<dbReference type="KEGG" id="ntp:CRH09_28620"/>
<dbReference type="Pfam" id="PF10081">
    <property type="entry name" value="Abhydrolase_9"/>
    <property type="match status" value="1"/>
</dbReference>
<feature type="transmembrane region" description="Helical" evidence="1">
    <location>
        <begin position="35"/>
        <end position="54"/>
    </location>
</feature>
<name>A0A291RQI0_9NOCA</name>
<gene>
    <name evidence="4" type="ORF">CRH09_28620</name>
</gene>
<evidence type="ECO:0008006" key="6">
    <source>
        <dbReference type="Google" id="ProtNLM"/>
    </source>
</evidence>
<feature type="transmembrane region" description="Helical" evidence="1">
    <location>
        <begin position="170"/>
        <end position="190"/>
    </location>
</feature>
<organism evidence="4 5">
    <name type="scientific">Nocardia terpenica</name>
    <dbReference type="NCBI Taxonomy" id="455432"/>
    <lineage>
        <taxon>Bacteria</taxon>
        <taxon>Bacillati</taxon>
        <taxon>Actinomycetota</taxon>
        <taxon>Actinomycetes</taxon>
        <taxon>Mycobacteriales</taxon>
        <taxon>Nocardiaceae</taxon>
        <taxon>Nocardia</taxon>
    </lineage>
</organism>
<dbReference type="SUPFAM" id="SSF53474">
    <property type="entry name" value="alpha/beta-Hydrolases"/>
    <property type="match status" value="1"/>
</dbReference>
<keyword evidence="1" id="KW-0472">Membrane</keyword>
<evidence type="ECO:0000313" key="4">
    <source>
        <dbReference type="EMBL" id="ATL69550.1"/>
    </source>
</evidence>
<dbReference type="RefSeq" id="WP_098696568.1">
    <property type="nucleotide sequence ID" value="NZ_CP023778.1"/>
</dbReference>
<feature type="transmembrane region" description="Helical" evidence="1">
    <location>
        <begin position="60"/>
        <end position="85"/>
    </location>
</feature>
<evidence type="ECO:0000259" key="2">
    <source>
        <dbReference type="Pfam" id="PF10081"/>
    </source>
</evidence>
<evidence type="ECO:0000256" key="1">
    <source>
        <dbReference type="SAM" id="Phobius"/>
    </source>
</evidence>
<dbReference type="Proteomes" id="UP000221961">
    <property type="component" value="Chromosome"/>
</dbReference>
<dbReference type="InterPro" id="IPR029058">
    <property type="entry name" value="AB_hydrolase_fold"/>
</dbReference>
<dbReference type="InterPro" id="IPR027788">
    <property type="entry name" value="Alpha/beta-hydrolase_N_dom"/>
</dbReference>